<organism evidence="2 3">
    <name type="scientific">Streptomyces olivochromogenes</name>
    <dbReference type="NCBI Taxonomy" id="1963"/>
    <lineage>
        <taxon>Bacteria</taxon>
        <taxon>Bacillati</taxon>
        <taxon>Actinomycetota</taxon>
        <taxon>Actinomycetes</taxon>
        <taxon>Kitasatosporales</taxon>
        <taxon>Streptomycetaceae</taxon>
        <taxon>Streptomyces</taxon>
    </lineage>
</organism>
<accession>A0A250VPS7</accession>
<feature type="compositionally biased region" description="Basic and acidic residues" evidence="1">
    <location>
        <begin position="123"/>
        <end position="133"/>
    </location>
</feature>
<name>A0A250VPS7_STROL</name>
<feature type="region of interest" description="Disordered" evidence="1">
    <location>
        <begin position="30"/>
        <end position="56"/>
    </location>
</feature>
<keyword evidence="3" id="KW-1185">Reference proteome</keyword>
<dbReference type="Proteomes" id="UP000217446">
    <property type="component" value="Unassembled WGS sequence"/>
</dbReference>
<feature type="region of interest" description="Disordered" evidence="1">
    <location>
        <begin position="111"/>
        <end position="133"/>
    </location>
</feature>
<evidence type="ECO:0000313" key="2">
    <source>
        <dbReference type="EMBL" id="GAX56155.1"/>
    </source>
</evidence>
<dbReference type="EMBL" id="BDQI01000024">
    <property type="protein sequence ID" value="GAX56155.1"/>
    <property type="molecule type" value="Genomic_DNA"/>
</dbReference>
<sequence>MGTTEGTSYAGDLTGLVLVAQQTRAAPVRGRFRPMTSEATYRSDCAASSDQPHGQDRVEVRLVSENPEAARRVADALRFLFAGDEQRSYPGGRSGTGVRLHLTIDASHAAGPLRSWLDTSRPPADRSHHGETA</sequence>
<protein>
    <submittedName>
        <fullName evidence="2">Uncharacterized protein</fullName>
    </submittedName>
</protein>
<comment type="caution">
    <text evidence="2">The sequence shown here is derived from an EMBL/GenBank/DDBJ whole genome shotgun (WGS) entry which is preliminary data.</text>
</comment>
<dbReference type="STRING" id="1963.AQJ27_42160"/>
<proteinExistence type="predicted"/>
<dbReference type="AlphaFoldDB" id="A0A250VPS7"/>
<evidence type="ECO:0000256" key="1">
    <source>
        <dbReference type="SAM" id="MobiDB-lite"/>
    </source>
</evidence>
<evidence type="ECO:0000313" key="3">
    <source>
        <dbReference type="Proteomes" id="UP000217446"/>
    </source>
</evidence>
<reference evidence="3" key="1">
    <citation type="submission" date="2017-05" db="EMBL/GenBank/DDBJ databases">
        <title>Streptomyces olivochromogenes NBRC 3561 whole genome shotgun sequence.</title>
        <authorList>
            <person name="Dohra H."/>
            <person name="Kodani S."/>
        </authorList>
    </citation>
    <scope>NUCLEOTIDE SEQUENCE [LARGE SCALE GENOMIC DNA]</scope>
    <source>
        <strain evidence="3">NBRC 3561</strain>
    </source>
</reference>
<gene>
    <name evidence="2" type="ORF">SO3561_07722</name>
</gene>